<dbReference type="EMBL" id="JAASRM010000001">
    <property type="protein sequence ID" value="NIK86839.1"/>
    <property type="molecule type" value="Genomic_DNA"/>
</dbReference>
<dbReference type="RefSeq" id="WP_167079902.1">
    <property type="nucleotide sequence ID" value="NZ_BAAADC010000001.1"/>
</dbReference>
<name>A0A846MUC9_9PROT</name>
<sequence length="188" mass="21559">MIIACIGWGSLIWDPRGLPIQRQWFNDGPFVKVEFARQSTDNRITLVIQDTAKPVRALWAIMDCSDLNTARQALKLREGIGDKNFEKDIGHWKDGDAEPSTIQNLPEWAKVHSLDAVVWTALPPKFKGPPKMENPTVEQVIAHLRSLDGNQRENAERYVRLAPRQIDTPYRRRIEAELGWTPKEIWPA</sequence>
<organism evidence="1 2">
    <name type="scientific">Rhizomicrobium palustre</name>
    <dbReference type="NCBI Taxonomy" id="189966"/>
    <lineage>
        <taxon>Bacteria</taxon>
        <taxon>Pseudomonadati</taxon>
        <taxon>Pseudomonadota</taxon>
        <taxon>Alphaproteobacteria</taxon>
        <taxon>Micropepsales</taxon>
        <taxon>Micropepsaceae</taxon>
        <taxon>Rhizomicrobium</taxon>
    </lineage>
</organism>
<evidence type="ECO:0000313" key="1">
    <source>
        <dbReference type="EMBL" id="NIK86839.1"/>
    </source>
</evidence>
<gene>
    <name evidence="1" type="ORF">FHS83_000157</name>
</gene>
<proteinExistence type="predicted"/>
<evidence type="ECO:0000313" key="2">
    <source>
        <dbReference type="Proteomes" id="UP000570514"/>
    </source>
</evidence>
<dbReference type="Proteomes" id="UP000570514">
    <property type="component" value="Unassembled WGS sequence"/>
</dbReference>
<accession>A0A846MUC9</accession>
<dbReference type="AlphaFoldDB" id="A0A846MUC9"/>
<comment type="caution">
    <text evidence="1">The sequence shown here is derived from an EMBL/GenBank/DDBJ whole genome shotgun (WGS) entry which is preliminary data.</text>
</comment>
<reference evidence="1 2" key="1">
    <citation type="submission" date="2020-03" db="EMBL/GenBank/DDBJ databases">
        <title>Genomic Encyclopedia of Type Strains, Phase IV (KMG-IV): sequencing the most valuable type-strain genomes for metagenomic binning, comparative biology and taxonomic classification.</title>
        <authorList>
            <person name="Goeker M."/>
        </authorList>
    </citation>
    <scope>NUCLEOTIDE SEQUENCE [LARGE SCALE GENOMIC DNA]</scope>
    <source>
        <strain evidence="1 2">DSM 19867</strain>
    </source>
</reference>
<keyword evidence="2" id="KW-1185">Reference proteome</keyword>
<protein>
    <submittedName>
        <fullName evidence="1">Uncharacterized protein</fullName>
    </submittedName>
</protein>